<comment type="caution">
    <text evidence="4">The sequence shown here is derived from an EMBL/GenBank/DDBJ whole genome shotgun (WGS) entry which is preliminary data.</text>
</comment>
<dbReference type="SUPFAM" id="SSF56801">
    <property type="entry name" value="Acetyl-CoA synthetase-like"/>
    <property type="match status" value="1"/>
</dbReference>
<dbReference type="PANTHER" id="PTHR43201">
    <property type="entry name" value="ACYL-COA SYNTHETASE"/>
    <property type="match status" value="1"/>
</dbReference>
<dbReference type="InterPro" id="IPR000873">
    <property type="entry name" value="AMP-dep_synth/lig_dom"/>
</dbReference>
<comment type="similarity">
    <text evidence="1">Belongs to the ATP-dependent AMP-binding enzyme family.</text>
</comment>
<dbReference type="Gene3D" id="3.40.50.12780">
    <property type="entry name" value="N-terminal domain of ligase-like"/>
    <property type="match status" value="1"/>
</dbReference>
<dbReference type="GO" id="GO:0031956">
    <property type="term" value="F:medium-chain fatty acid-CoA ligase activity"/>
    <property type="evidence" value="ECO:0007669"/>
    <property type="project" value="TreeGrafter"/>
</dbReference>
<dbReference type="InterPro" id="IPR042099">
    <property type="entry name" value="ANL_N_sf"/>
</dbReference>
<feature type="non-terminal residue" evidence="4">
    <location>
        <position position="385"/>
    </location>
</feature>
<dbReference type="AlphaFoldDB" id="A0A8J6MWD2"/>
<gene>
    <name evidence="4" type="ORF">H8E19_00460</name>
</gene>
<dbReference type="PANTHER" id="PTHR43201:SF5">
    <property type="entry name" value="MEDIUM-CHAIN ACYL-COA LIGASE ACSF2, MITOCHONDRIAL"/>
    <property type="match status" value="1"/>
</dbReference>
<organism evidence="4 5">
    <name type="scientific">Candidatus Desulfacyla euxinica</name>
    <dbReference type="NCBI Taxonomy" id="2841693"/>
    <lineage>
        <taxon>Bacteria</taxon>
        <taxon>Deltaproteobacteria</taxon>
        <taxon>Candidatus Desulfacyla</taxon>
    </lineage>
</organism>
<evidence type="ECO:0000313" key="4">
    <source>
        <dbReference type="EMBL" id="MBC8175845.1"/>
    </source>
</evidence>
<evidence type="ECO:0000256" key="1">
    <source>
        <dbReference type="ARBA" id="ARBA00006432"/>
    </source>
</evidence>
<name>A0A8J6MWD2_9DELT</name>
<protein>
    <submittedName>
        <fullName evidence="4">AMP-binding protein</fullName>
    </submittedName>
</protein>
<evidence type="ECO:0000259" key="3">
    <source>
        <dbReference type="Pfam" id="PF00501"/>
    </source>
</evidence>
<dbReference type="Pfam" id="PF00501">
    <property type="entry name" value="AMP-binding"/>
    <property type="match status" value="1"/>
</dbReference>
<evidence type="ECO:0000256" key="2">
    <source>
        <dbReference type="ARBA" id="ARBA00022598"/>
    </source>
</evidence>
<feature type="domain" description="AMP-dependent synthetase/ligase" evidence="3">
    <location>
        <begin position="14"/>
        <end position="368"/>
    </location>
</feature>
<keyword evidence="2" id="KW-0436">Ligase</keyword>
<dbReference type="Proteomes" id="UP000650524">
    <property type="component" value="Unassembled WGS sequence"/>
</dbReference>
<proteinExistence type="inferred from homology"/>
<evidence type="ECO:0000313" key="5">
    <source>
        <dbReference type="Proteomes" id="UP000650524"/>
    </source>
</evidence>
<dbReference type="EMBL" id="JACNJD010000030">
    <property type="protein sequence ID" value="MBC8175845.1"/>
    <property type="molecule type" value="Genomic_DNA"/>
</dbReference>
<sequence>MLVQDFTIYDVICRNAQCHADRESIIFNDIRLTHSQFKERCDKLAAGLVRMGVEKGDRLGIVAHNCDEFMILYGAVAKIGAILLPVNWRFQQNEVEFVLKDATPKFVFAGPEYQKTVGEIAGKVDSIERCYTIGGGDVPDGFHPFDTLYSEDGADAQFLIPADSGFVIIHTAAVAGEPRGALLSQSNVVYSNMQIMFDNHLGPEDSHICMLPLFHIAALSRAMAVMHAGGKNVIIERFDPELTLRLIEKEKGTTFFHFPPILQMLLTKYDETEGDYDLSSLRHVGGLDSPDNIKRLKKLAPDVVLGTGFAQTEALPVTGGPMEERPGSAGRPTPLSKVILVDDYDNEVPVGTPGEICVRSPVVFLGYWGRDEDTAYTFRNNWHHT</sequence>
<dbReference type="GO" id="GO:0006631">
    <property type="term" value="P:fatty acid metabolic process"/>
    <property type="evidence" value="ECO:0007669"/>
    <property type="project" value="TreeGrafter"/>
</dbReference>
<accession>A0A8J6MWD2</accession>
<reference evidence="4 5" key="1">
    <citation type="submission" date="2020-08" db="EMBL/GenBank/DDBJ databases">
        <title>Bridging the membrane lipid divide: bacteria of the FCB group superphylum have the potential to synthesize archaeal ether lipids.</title>
        <authorList>
            <person name="Villanueva L."/>
            <person name="Von Meijenfeldt F.A.B."/>
            <person name="Westbye A.B."/>
            <person name="Yadav S."/>
            <person name="Hopmans E.C."/>
            <person name="Dutilh B.E."/>
            <person name="Sinninghe Damste J.S."/>
        </authorList>
    </citation>
    <scope>NUCLEOTIDE SEQUENCE [LARGE SCALE GENOMIC DNA]</scope>
    <source>
        <strain evidence="4">NIOZ-UU27</strain>
    </source>
</reference>